<evidence type="ECO:0000256" key="4">
    <source>
        <dbReference type="ARBA" id="ARBA00022692"/>
    </source>
</evidence>
<evidence type="ECO:0000313" key="11">
    <source>
        <dbReference type="Proteomes" id="UP000291933"/>
    </source>
</evidence>
<evidence type="ECO:0000313" key="10">
    <source>
        <dbReference type="EMBL" id="TBT94755.1"/>
    </source>
</evidence>
<accession>A0A4Q9KKN9</accession>
<protein>
    <recommendedName>
        <fullName evidence="7 8">Phospho-N-acetylmuramoyl-pentapeptide-transferase</fullName>
        <ecNumber evidence="7 8">2.7.8.13</ecNumber>
    </recommendedName>
    <alternativeName>
        <fullName evidence="7">UDP-MurNAc-pentapeptide phosphotransferase</fullName>
    </alternativeName>
</protein>
<feature type="transmembrane region" description="Helical" evidence="7">
    <location>
        <begin position="185"/>
        <end position="206"/>
    </location>
</feature>
<keyword evidence="7" id="KW-0573">Peptidoglycan synthesis</keyword>
<dbReference type="PANTHER" id="PTHR22926:SF5">
    <property type="entry name" value="PHOSPHO-N-ACETYLMURAMOYL-PENTAPEPTIDE-TRANSFERASE HOMOLOG"/>
    <property type="match status" value="1"/>
</dbReference>
<feature type="transmembrane region" description="Helical" evidence="7">
    <location>
        <begin position="154"/>
        <end position="173"/>
    </location>
</feature>
<evidence type="ECO:0000256" key="7">
    <source>
        <dbReference type="HAMAP-Rule" id="MF_00038"/>
    </source>
</evidence>
<dbReference type="NCBIfam" id="TIGR00445">
    <property type="entry name" value="mraY"/>
    <property type="match status" value="1"/>
</dbReference>
<dbReference type="Pfam" id="PF10555">
    <property type="entry name" value="MraY_sig1"/>
    <property type="match status" value="1"/>
</dbReference>
<feature type="transmembrane region" description="Helical" evidence="7">
    <location>
        <begin position="78"/>
        <end position="96"/>
    </location>
</feature>
<dbReference type="GO" id="GO:0051301">
    <property type="term" value="P:cell division"/>
    <property type="evidence" value="ECO:0007669"/>
    <property type="project" value="UniProtKB-KW"/>
</dbReference>
<feature type="transmembrane region" description="Helical" evidence="7">
    <location>
        <begin position="278"/>
        <end position="300"/>
    </location>
</feature>
<feature type="transmembrane region" description="Helical" evidence="7">
    <location>
        <begin position="48"/>
        <end position="72"/>
    </location>
</feature>
<feature type="transmembrane region" description="Helical" evidence="7">
    <location>
        <begin position="252"/>
        <end position="272"/>
    </location>
</feature>
<dbReference type="CDD" id="cd06852">
    <property type="entry name" value="GT_MraY"/>
    <property type="match status" value="1"/>
</dbReference>
<dbReference type="EMBL" id="SDMR01000010">
    <property type="protein sequence ID" value="TBT94755.1"/>
    <property type="molecule type" value="Genomic_DNA"/>
</dbReference>
<keyword evidence="7" id="KW-1003">Cell membrane</keyword>
<keyword evidence="7 9" id="KW-0460">Magnesium</keyword>
<feature type="transmembrane region" description="Helical" evidence="7">
    <location>
        <begin position="116"/>
        <end position="134"/>
    </location>
</feature>
<keyword evidence="7" id="KW-0961">Cell wall biogenesis/degradation</keyword>
<keyword evidence="11" id="KW-1185">Reference proteome</keyword>
<feature type="transmembrane region" description="Helical" evidence="7">
    <location>
        <begin position="6"/>
        <end position="27"/>
    </location>
</feature>
<dbReference type="InterPro" id="IPR018480">
    <property type="entry name" value="PNAcMuramoyl-5peptid_Trfase_CS"/>
</dbReference>
<keyword evidence="7" id="KW-0133">Cell shape</keyword>
<name>A0A4Q9KKN9_PROTD</name>
<dbReference type="GO" id="GO:0046872">
    <property type="term" value="F:metal ion binding"/>
    <property type="evidence" value="ECO:0007669"/>
    <property type="project" value="UniProtKB-KW"/>
</dbReference>
<keyword evidence="3 7" id="KW-0808">Transferase</keyword>
<feature type="binding site" evidence="9">
    <location>
        <position position="256"/>
    </location>
    <ligand>
        <name>Mg(2+)</name>
        <dbReference type="ChEBI" id="CHEBI:18420"/>
    </ligand>
</feature>
<dbReference type="UniPathway" id="UPA00219"/>
<comment type="caution">
    <text evidence="10">The sequence shown here is derived from an EMBL/GenBank/DDBJ whole genome shotgun (WGS) entry which is preliminary data.</text>
</comment>
<dbReference type="GO" id="GO:0008360">
    <property type="term" value="P:regulation of cell shape"/>
    <property type="evidence" value="ECO:0007669"/>
    <property type="project" value="UniProtKB-KW"/>
</dbReference>
<dbReference type="Proteomes" id="UP000291933">
    <property type="component" value="Unassembled WGS sequence"/>
</dbReference>
<comment type="pathway">
    <text evidence="7">Cell wall biogenesis; peptidoglycan biosynthesis.</text>
</comment>
<evidence type="ECO:0000256" key="3">
    <source>
        <dbReference type="ARBA" id="ARBA00022679"/>
    </source>
</evidence>
<dbReference type="PROSITE" id="PS01348">
    <property type="entry name" value="MRAY_2"/>
    <property type="match status" value="1"/>
</dbReference>
<dbReference type="HAMAP" id="MF_00038">
    <property type="entry name" value="MraY"/>
    <property type="match status" value="1"/>
</dbReference>
<evidence type="ECO:0000256" key="8">
    <source>
        <dbReference type="NCBIfam" id="TIGR00445"/>
    </source>
</evidence>
<keyword evidence="6 7" id="KW-0472">Membrane</keyword>
<sequence length="355" mass="38055">MISILLAGAFGMIGTLLGTRVAIGILVQKGYGQFIRDDGPREHLKKAGTPTMGGTVIIVATVLAYGLAHLVLFRPPTISGLLLLFLLVGLGFVGFLDDWLKISRARSLGLDSKSKLVLQTVIAIVFAVLALQFPNDRGMTPATNAVSFLRDLPWLSLPVFAAVAWIVFITASMSNGANLTDGLDGLLAGVSSAIFAAYTIMTLWQYNKNCAYANSGPQCYEVRDPHDLAMISLALAGACFGFLWWNASPAKIFMGDSGSLAIGGAVAGLAVLTRTELLSVILCGVFVLEALSVVLQVSYFKATKGKRILKMAPLHHHFEMKGWAEQTVVVRFWILACLCVAAALGLFYAEWVVGR</sequence>
<feature type="transmembrane region" description="Helical" evidence="7">
    <location>
        <begin position="226"/>
        <end position="245"/>
    </location>
</feature>
<dbReference type="AlphaFoldDB" id="A0A4Q9KKN9"/>
<evidence type="ECO:0000256" key="2">
    <source>
        <dbReference type="ARBA" id="ARBA00005583"/>
    </source>
</evidence>
<evidence type="ECO:0000256" key="1">
    <source>
        <dbReference type="ARBA" id="ARBA00004141"/>
    </source>
</evidence>
<comment type="cofactor">
    <cofactor evidence="7 9">
        <name>Mg(2+)</name>
        <dbReference type="ChEBI" id="CHEBI:18420"/>
    </cofactor>
</comment>
<evidence type="ECO:0000256" key="9">
    <source>
        <dbReference type="PIRSR" id="PIRSR600715-1"/>
    </source>
</evidence>
<dbReference type="InterPro" id="IPR003524">
    <property type="entry name" value="PNAcMuramoyl-5peptid_Trfase"/>
</dbReference>
<dbReference type="GO" id="GO:0005886">
    <property type="term" value="C:plasma membrane"/>
    <property type="evidence" value="ECO:0007669"/>
    <property type="project" value="UniProtKB-SubCell"/>
</dbReference>
<dbReference type="PANTHER" id="PTHR22926">
    <property type="entry name" value="PHOSPHO-N-ACETYLMURAMOYL-PENTAPEPTIDE-TRANSFERASE"/>
    <property type="match status" value="1"/>
</dbReference>
<keyword evidence="7" id="KW-0132">Cell division</keyword>
<gene>
    <name evidence="7" type="primary">mraY</name>
    <name evidence="10" type="ORF">ET996_09165</name>
</gene>
<comment type="catalytic activity">
    <reaction evidence="7">
        <text>UDP-N-acetyl-alpha-D-muramoyl-L-alanyl-gamma-D-glutamyl-meso-2,6-diaminopimeloyl-D-alanyl-D-alanine + di-trans,octa-cis-undecaprenyl phosphate = di-trans,octa-cis-undecaprenyl diphospho-N-acetyl-alpha-D-muramoyl-L-alanyl-D-glutamyl-meso-2,6-diaminopimeloyl-D-alanyl-D-alanine + UMP</text>
        <dbReference type="Rhea" id="RHEA:28386"/>
        <dbReference type="ChEBI" id="CHEBI:57865"/>
        <dbReference type="ChEBI" id="CHEBI:60392"/>
        <dbReference type="ChEBI" id="CHEBI:61386"/>
        <dbReference type="ChEBI" id="CHEBI:61387"/>
        <dbReference type="EC" id="2.7.8.13"/>
    </reaction>
</comment>
<dbReference type="Pfam" id="PF00953">
    <property type="entry name" value="Glycos_transf_4"/>
    <property type="match status" value="1"/>
</dbReference>
<feature type="binding site" evidence="9">
    <location>
        <position position="178"/>
    </location>
    <ligand>
        <name>Mg(2+)</name>
        <dbReference type="ChEBI" id="CHEBI:18420"/>
    </ligand>
</feature>
<evidence type="ECO:0000256" key="5">
    <source>
        <dbReference type="ARBA" id="ARBA00022989"/>
    </source>
</evidence>
<feature type="transmembrane region" description="Helical" evidence="7">
    <location>
        <begin position="328"/>
        <end position="349"/>
    </location>
</feature>
<proteinExistence type="inferred from homology"/>
<organism evidence="10 11">
    <name type="scientific">Propioniciclava tarda</name>
    <dbReference type="NCBI Taxonomy" id="433330"/>
    <lineage>
        <taxon>Bacteria</taxon>
        <taxon>Bacillati</taxon>
        <taxon>Actinomycetota</taxon>
        <taxon>Actinomycetes</taxon>
        <taxon>Propionibacteriales</taxon>
        <taxon>Propionibacteriaceae</taxon>
        <taxon>Propioniciclava</taxon>
    </lineage>
</organism>
<reference evidence="10 11" key="1">
    <citation type="submission" date="2019-01" db="EMBL/GenBank/DDBJ databases">
        <title>Lactibacter flavus gen. nov., sp. nov., a novel bacterium of the family Propionibacteriaceae isolated from raw milk and dairy products.</title>
        <authorList>
            <person name="Huptas C."/>
            <person name="Wenning M."/>
            <person name="Breitenwieser F."/>
            <person name="Doll E."/>
            <person name="Von Neubeck M."/>
            <person name="Busse H.-J."/>
            <person name="Scherer S."/>
        </authorList>
    </citation>
    <scope>NUCLEOTIDE SEQUENCE [LARGE SCALE GENOMIC DNA]</scope>
    <source>
        <strain evidence="11">DSM 22130 / JCM 15804 / WR061</strain>
    </source>
</reference>
<dbReference type="GO" id="GO:0051992">
    <property type="term" value="F:UDP-N-acetylmuramoyl-L-alanyl-D-glutamyl-meso-2,6-diaminopimelyl-D-alanyl-D-alanine:undecaprenyl-phosphate transferase activity"/>
    <property type="evidence" value="ECO:0007669"/>
    <property type="project" value="RHEA"/>
</dbReference>
<keyword evidence="7" id="KW-0131">Cell cycle</keyword>
<keyword evidence="4 7" id="KW-0812">Transmembrane</keyword>
<dbReference type="GO" id="GO:0009252">
    <property type="term" value="P:peptidoglycan biosynthetic process"/>
    <property type="evidence" value="ECO:0007669"/>
    <property type="project" value="UniProtKB-UniRule"/>
</dbReference>
<comment type="similarity">
    <text evidence="2 7">Belongs to the glycosyltransferase 4 family. MraY subfamily.</text>
</comment>
<dbReference type="GO" id="GO:0008963">
    <property type="term" value="F:phospho-N-acetylmuramoyl-pentapeptide-transferase activity"/>
    <property type="evidence" value="ECO:0007669"/>
    <property type="project" value="UniProtKB-UniRule"/>
</dbReference>
<dbReference type="EC" id="2.7.8.13" evidence="7 8"/>
<comment type="function">
    <text evidence="7">Catalyzes the initial step of the lipid cycle reactions in the biosynthesis of the cell wall peptidoglycan: transfers peptidoglycan precursor phospho-MurNAc-pentapeptide from UDP-MurNAc-pentapeptide onto the lipid carrier undecaprenyl phosphate, yielding undecaprenyl-pyrophosphoryl-MurNAc-pentapeptide, known as lipid I.</text>
</comment>
<evidence type="ECO:0000256" key="6">
    <source>
        <dbReference type="ARBA" id="ARBA00023136"/>
    </source>
</evidence>
<dbReference type="InterPro" id="IPR000715">
    <property type="entry name" value="Glycosyl_transferase_4"/>
</dbReference>
<dbReference type="OrthoDB" id="9805475at2"/>
<keyword evidence="7 9" id="KW-0479">Metal-binding</keyword>
<dbReference type="GO" id="GO:0071555">
    <property type="term" value="P:cell wall organization"/>
    <property type="evidence" value="ECO:0007669"/>
    <property type="project" value="UniProtKB-KW"/>
</dbReference>
<dbReference type="RefSeq" id="WP_131172260.1">
    <property type="nucleotide sequence ID" value="NZ_FXTL01000010.1"/>
</dbReference>
<comment type="subcellular location">
    <subcellularLocation>
        <location evidence="7">Cell membrane</location>
        <topology evidence="7">Multi-pass membrane protein</topology>
    </subcellularLocation>
    <subcellularLocation>
        <location evidence="1">Membrane</location>
        <topology evidence="1">Multi-pass membrane protein</topology>
    </subcellularLocation>
</comment>
<keyword evidence="5 7" id="KW-1133">Transmembrane helix</keyword>